<feature type="region of interest" description="Disordered" evidence="1">
    <location>
        <begin position="132"/>
        <end position="210"/>
    </location>
</feature>
<feature type="compositionally biased region" description="Low complexity" evidence="1">
    <location>
        <begin position="323"/>
        <end position="332"/>
    </location>
</feature>
<evidence type="ECO:0000256" key="1">
    <source>
        <dbReference type="SAM" id="MobiDB-lite"/>
    </source>
</evidence>
<feature type="compositionally biased region" description="Basic and acidic residues" evidence="1">
    <location>
        <begin position="135"/>
        <end position="147"/>
    </location>
</feature>
<protein>
    <submittedName>
        <fullName evidence="2">Uncharacterized protein</fullName>
    </submittedName>
</protein>
<comment type="caution">
    <text evidence="2">The sequence shown here is derived from an EMBL/GenBank/DDBJ whole genome shotgun (WGS) entry which is preliminary data.</text>
</comment>
<name>A0ABR1Y9F3_9PEZI</name>
<dbReference type="Proteomes" id="UP001492380">
    <property type="component" value="Unassembled WGS sequence"/>
</dbReference>
<evidence type="ECO:0000313" key="2">
    <source>
        <dbReference type="EMBL" id="KAK8223293.1"/>
    </source>
</evidence>
<keyword evidence="3" id="KW-1185">Reference proteome</keyword>
<evidence type="ECO:0000313" key="3">
    <source>
        <dbReference type="Proteomes" id="UP001492380"/>
    </source>
</evidence>
<organism evidence="2 3">
    <name type="scientific">Phyllosticta capitalensis</name>
    <dbReference type="NCBI Taxonomy" id="121624"/>
    <lineage>
        <taxon>Eukaryota</taxon>
        <taxon>Fungi</taxon>
        <taxon>Dikarya</taxon>
        <taxon>Ascomycota</taxon>
        <taxon>Pezizomycotina</taxon>
        <taxon>Dothideomycetes</taxon>
        <taxon>Dothideomycetes incertae sedis</taxon>
        <taxon>Botryosphaeriales</taxon>
        <taxon>Phyllostictaceae</taxon>
        <taxon>Phyllosticta</taxon>
    </lineage>
</organism>
<proteinExistence type="predicted"/>
<feature type="compositionally biased region" description="Low complexity" evidence="1">
    <location>
        <begin position="273"/>
        <end position="303"/>
    </location>
</feature>
<feature type="compositionally biased region" description="Polar residues" evidence="1">
    <location>
        <begin position="333"/>
        <end position="349"/>
    </location>
</feature>
<dbReference type="EMBL" id="JBBWRZ010000014">
    <property type="protein sequence ID" value="KAK8223293.1"/>
    <property type="molecule type" value="Genomic_DNA"/>
</dbReference>
<sequence>MPGASLLSLPREIRDQILDLCLTTALPPPPPNQIYTTQPLSFSEFLTSSAQKKSQPHVNFPVAPRTNSGGLLLTSRQIGAETRDALERLNGHGKLNYIMRFRIEEEEGDAVGDRERYWVDWAVLPTKSWLKTSRRAKDTTSAKEKSKFNTNAQSPVNLVIEVEKTMRAKPTRPPQAQGQGEEEQGQQQQQHNYDDEDNDVDGQQHVFEPPPALSALYRRYHFLCRPEYRPRPPLSRPARRSLLGAADHGVLLLHWTLGDLVARVVDEGPCFASTARPASASSAASSTSSSSSSSSASPSSSSSQRPDHHQPVPFTLTLRHRASSSSSPSPSSTAMAQTSSVRSHSPTQPLATPLREFLPFYLHSAKLTHTPFGALISRGLLRGFALDARGHHDDATRQRQTNGRPHGQAACPVPEGGCCSGGIGGTLQQGGGGDGAAALQLHWVCGVVRDGVRDAGVVENERDYDDDW</sequence>
<reference evidence="2 3" key="1">
    <citation type="submission" date="2024-04" db="EMBL/GenBank/DDBJ databases">
        <title>Phyllosticta paracitricarpa is synonymous to the EU quarantine fungus P. citricarpa based on phylogenomic analyses.</title>
        <authorList>
            <consortium name="Lawrence Berkeley National Laboratory"/>
            <person name="Van Ingen-Buijs V.A."/>
            <person name="Van Westerhoven A.C."/>
            <person name="Haridas S."/>
            <person name="Skiadas P."/>
            <person name="Martin F."/>
            <person name="Groenewald J.Z."/>
            <person name="Crous P.W."/>
            <person name="Seidl M.F."/>
        </authorList>
    </citation>
    <scope>NUCLEOTIDE SEQUENCE [LARGE SCALE GENOMIC DNA]</scope>
    <source>
        <strain evidence="2 3">CBS 123374</strain>
    </source>
</reference>
<gene>
    <name evidence="2" type="ORF">HDK90DRAFT_116924</name>
</gene>
<accession>A0ABR1Y9F3</accession>
<feature type="region of interest" description="Disordered" evidence="1">
    <location>
        <begin position="273"/>
        <end position="349"/>
    </location>
</feature>